<sequence>MIKELMIINQAGIALFYHNFINNEKSDDEQSLASYFDIICRFTKHSFKESLRTLELDSHIFFFYTHKSNYHLVLKCENKEFKKDILENISEMIIDKFLQKYKDVLQD</sequence>
<gene>
    <name evidence="1" type="ORF">S01H4_46006</name>
</gene>
<dbReference type="EMBL" id="BART01025657">
    <property type="protein sequence ID" value="GAH03395.1"/>
    <property type="molecule type" value="Genomic_DNA"/>
</dbReference>
<evidence type="ECO:0008006" key="2">
    <source>
        <dbReference type="Google" id="ProtNLM"/>
    </source>
</evidence>
<organism evidence="1">
    <name type="scientific">marine sediment metagenome</name>
    <dbReference type="NCBI Taxonomy" id="412755"/>
    <lineage>
        <taxon>unclassified sequences</taxon>
        <taxon>metagenomes</taxon>
        <taxon>ecological metagenomes</taxon>
    </lineage>
</organism>
<evidence type="ECO:0000313" key="1">
    <source>
        <dbReference type="EMBL" id="GAH03395.1"/>
    </source>
</evidence>
<proteinExistence type="predicted"/>
<accession>X1D556</accession>
<dbReference type="AlphaFoldDB" id="X1D556"/>
<comment type="caution">
    <text evidence="1">The sequence shown here is derived from an EMBL/GenBank/DDBJ whole genome shotgun (WGS) entry which is preliminary data.</text>
</comment>
<reference evidence="1" key="1">
    <citation type="journal article" date="2014" name="Front. Microbiol.">
        <title>High frequency of phylogenetically diverse reductive dehalogenase-homologous genes in deep subseafloor sedimentary metagenomes.</title>
        <authorList>
            <person name="Kawai M."/>
            <person name="Futagami T."/>
            <person name="Toyoda A."/>
            <person name="Takaki Y."/>
            <person name="Nishi S."/>
            <person name="Hori S."/>
            <person name="Arai W."/>
            <person name="Tsubouchi T."/>
            <person name="Morono Y."/>
            <person name="Uchiyama I."/>
            <person name="Ito T."/>
            <person name="Fujiyama A."/>
            <person name="Inagaki F."/>
            <person name="Takami H."/>
        </authorList>
    </citation>
    <scope>NUCLEOTIDE SEQUENCE</scope>
    <source>
        <strain evidence="1">Expedition CK06-06</strain>
    </source>
</reference>
<feature type="non-terminal residue" evidence="1">
    <location>
        <position position="107"/>
    </location>
</feature>
<name>X1D556_9ZZZZ</name>
<protein>
    <recommendedName>
        <fullName evidence="2">FUZ/MON1/HPS1 first Longin domain-containing protein</fullName>
    </recommendedName>
</protein>